<evidence type="ECO:0000313" key="1">
    <source>
        <dbReference type="EMBL" id="SDY64445.1"/>
    </source>
</evidence>
<dbReference type="RefSeq" id="WP_092642673.1">
    <property type="nucleotide sequence ID" value="NZ_FNPX01000002.1"/>
</dbReference>
<evidence type="ECO:0000313" key="2">
    <source>
        <dbReference type="Proteomes" id="UP000198914"/>
    </source>
</evidence>
<name>A0A1H3LKR4_9RHOB</name>
<accession>A0A1H3LKR4</accession>
<dbReference type="AlphaFoldDB" id="A0A1H3LKR4"/>
<dbReference type="EMBL" id="FNPX01000002">
    <property type="protein sequence ID" value="SDY64445.1"/>
    <property type="molecule type" value="Genomic_DNA"/>
</dbReference>
<gene>
    <name evidence="1" type="ORF">SAMN05444004_102224</name>
</gene>
<keyword evidence="2" id="KW-1185">Reference proteome</keyword>
<dbReference type="Proteomes" id="UP000198914">
    <property type="component" value="Unassembled WGS sequence"/>
</dbReference>
<dbReference type="OrthoDB" id="9805640at2"/>
<sequence length="110" mass="11941">MPLPGTVWKGPPCACDSDAIVTHVHGTANRVVPIGGRRTCPTRQGDIATAIAFYVANRRLTGTMRTPSPDGLICARWDGDADAMPEHCTHGGGQRCSIDYIRRIWLRQLG</sequence>
<reference evidence="2" key="1">
    <citation type="submission" date="2016-10" db="EMBL/GenBank/DDBJ databases">
        <authorList>
            <person name="Varghese N."/>
            <person name="Submissions S."/>
        </authorList>
    </citation>
    <scope>NUCLEOTIDE SEQUENCE [LARGE SCALE GENOMIC DNA]</scope>
    <source>
        <strain evidence="2">DSM 100420</strain>
    </source>
</reference>
<dbReference type="STRING" id="1244108.SAMN05444004_102224"/>
<organism evidence="1 2">
    <name type="scientific">Jannaschia faecimaris</name>
    <dbReference type="NCBI Taxonomy" id="1244108"/>
    <lineage>
        <taxon>Bacteria</taxon>
        <taxon>Pseudomonadati</taxon>
        <taxon>Pseudomonadota</taxon>
        <taxon>Alphaproteobacteria</taxon>
        <taxon>Rhodobacterales</taxon>
        <taxon>Roseobacteraceae</taxon>
        <taxon>Jannaschia</taxon>
    </lineage>
</organism>
<proteinExistence type="predicted"/>
<protein>
    <submittedName>
        <fullName evidence="1">Uncharacterized protein</fullName>
    </submittedName>
</protein>